<feature type="compositionally biased region" description="Low complexity" evidence="1">
    <location>
        <begin position="36"/>
        <end position="52"/>
    </location>
</feature>
<evidence type="ECO:0000256" key="1">
    <source>
        <dbReference type="SAM" id="MobiDB-lite"/>
    </source>
</evidence>
<gene>
    <name evidence="2" type="ORF">WKI68_36905</name>
</gene>
<evidence type="ECO:0000313" key="2">
    <source>
        <dbReference type="EMBL" id="MEJ8645279.1"/>
    </source>
</evidence>
<protein>
    <submittedName>
        <fullName evidence="2">Uncharacterized protein</fullName>
    </submittedName>
</protein>
<name>A0ABU8UD94_9ACTN</name>
<dbReference type="Proteomes" id="UP001382904">
    <property type="component" value="Unassembled WGS sequence"/>
</dbReference>
<feature type="region of interest" description="Disordered" evidence="1">
    <location>
        <begin position="25"/>
        <end position="52"/>
    </location>
</feature>
<proteinExistence type="predicted"/>
<dbReference type="EMBL" id="JBBKAM010000002">
    <property type="protein sequence ID" value="MEJ8645279.1"/>
    <property type="molecule type" value="Genomic_DNA"/>
</dbReference>
<accession>A0ABU8UD94</accession>
<reference evidence="2 3" key="1">
    <citation type="submission" date="2024-03" db="EMBL/GenBank/DDBJ databases">
        <title>Novel Streptomyces species of biotechnological and ecological value are a feature of Machair soil.</title>
        <authorList>
            <person name="Prole J.R."/>
            <person name="Goodfellow M."/>
            <person name="Allenby N."/>
            <person name="Ward A.C."/>
        </authorList>
    </citation>
    <scope>NUCLEOTIDE SEQUENCE [LARGE SCALE GENOMIC DNA]</scope>
    <source>
        <strain evidence="2 3">MS1.HAVA.3</strain>
    </source>
</reference>
<evidence type="ECO:0000313" key="3">
    <source>
        <dbReference type="Proteomes" id="UP001382904"/>
    </source>
</evidence>
<comment type="caution">
    <text evidence="2">The sequence shown here is derived from an EMBL/GenBank/DDBJ whole genome shotgun (WGS) entry which is preliminary data.</text>
</comment>
<keyword evidence="3" id="KW-1185">Reference proteome</keyword>
<organism evidence="2 3">
    <name type="scientific">Streptomyces caledonius</name>
    <dbReference type="NCBI Taxonomy" id="3134107"/>
    <lineage>
        <taxon>Bacteria</taxon>
        <taxon>Bacillati</taxon>
        <taxon>Actinomycetota</taxon>
        <taxon>Actinomycetes</taxon>
        <taxon>Kitasatosporales</taxon>
        <taxon>Streptomycetaceae</taxon>
        <taxon>Streptomyces</taxon>
    </lineage>
</organism>
<sequence>MTDTIVGPVNGHRIVNLLKPVPVPDQALSRPREEVPPSSRRSTARTIRSPTG</sequence>